<reference evidence="2" key="1">
    <citation type="journal article" date="2019" name="Int. J. Syst. Evol. Microbiol.">
        <title>The Global Catalogue of Microorganisms (GCM) 10K type strain sequencing project: providing services to taxonomists for standard genome sequencing and annotation.</title>
        <authorList>
            <consortium name="The Broad Institute Genomics Platform"/>
            <consortium name="The Broad Institute Genome Sequencing Center for Infectious Disease"/>
            <person name="Wu L."/>
            <person name="Ma J."/>
        </authorList>
    </citation>
    <scope>NUCLEOTIDE SEQUENCE [LARGE SCALE GENOMIC DNA]</scope>
    <source>
        <strain evidence="2">CGMCC 4.7246</strain>
    </source>
</reference>
<evidence type="ECO:0000313" key="2">
    <source>
        <dbReference type="Proteomes" id="UP001596220"/>
    </source>
</evidence>
<dbReference type="Pfam" id="PF02597">
    <property type="entry name" value="ThiS"/>
    <property type="match status" value="1"/>
</dbReference>
<dbReference type="Proteomes" id="UP001596220">
    <property type="component" value="Unassembled WGS sequence"/>
</dbReference>
<gene>
    <name evidence="1" type="ORF">ACFP3R_12105</name>
</gene>
<dbReference type="RefSeq" id="WP_380635589.1">
    <property type="nucleotide sequence ID" value="NZ_JBHSQO010000010.1"/>
</dbReference>
<dbReference type="InterPro" id="IPR012675">
    <property type="entry name" value="Beta-grasp_dom_sf"/>
</dbReference>
<accession>A0ABW1P4X5</accession>
<comment type="caution">
    <text evidence="1">The sequence shown here is derived from an EMBL/GenBank/DDBJ whole genome shotgun (WGS) entry which is preliminary data.</text>
</comment>
<dbReference type="SUPFAM" id="SSF54285">
    <property type="entry name" value="MoaD/ThiS"/>
    <property type="match status" value="1"/>
</dbReference>
<proteinExistence type="predicted"/>
<sequence>MPQLIVPGSWRNATSGQARLELQAANLRELLEAFVHSHPTAGYRLFSPTGGLLDYHIFVVDGEQVPRMTPPEEVGLEHGSRVEIIPPLVGG</sequence>
<organism evidence="1 2">
    <name type="scientific">Saccharothrix lopnurensis</name>
    <dbReference type="NCBI Taxonomy" id="1670621"/>
    <lineage>
        <taxon>Bacteria</taxon>
        <taxon>Bacillati</taxon>
        <taxon>Actinomycetota</taxon>
        <taxon>Actinomycetes</taxon>
        <taxon>Pseudonocardiales</taxon>
        <taxon>Pseudonocardiaceae</taxon>
        <taxon>Saccharothrix</taxon>
    </lineage>
</organism>
<dbReference type="InterPro" id="IPR016155">
    <property type="entry name" value="Mopterin_synth/thiamin_S_b"/>
</dbReference>
<dbReference type="CDD" id="cd17040">
    <property type="entry name" value="Ubl_MoaD_like"/>
    <property type="match status" value="1"/>
</dbReference>
<dbReference type="Gene3D" id="3.10.20.30">
    <property type="match status" value="1"/>
</dbReference>
<evidence type="ECO:0000313" key="1">
    <source>
        <dbReference type="EMBL" id="MFC6090017.1"/>
    </source>
</evidence>
<dbReference type="InterPro" id="IPR003749">
    <property type="entry name" value="ThiS/MoaD-like"/>
</dbReference>
<dbReference type="EMBL" id="JBHSQO010000010">
    <property type="protein sequence ID" value="MFC6090017.1"/>
    <property type="molecule type" value="Genomic_DNA"/>
</dbReference>
<keyword evidence="2" id="KW-1185">Reference proteome</keyword>
<protein>
    <submittedName>
        <fullName evidence="1">MoaD/ThiS family protein</fullName>
    </submittedName>
</protein>
<name>A0ABW1P4X5_9PSEU</name>